<dbReference type="SUPFAM" id="SSF143120">
    <property type="entry name" value="YefM-like"/>
    <property type="match status" value="1"/>
</dbReference>
<reference evidence="4 5" key="1">
    <citation type="submission" date="2021-05" db="EMBL/GenBank/DDBJ databases">
        <title>A Polyphasic approach of four new species of the genus Ohtaekwangia: Ohtaekwangia histidinii sp. nov., Ohtaekwangia cretensis sp. nov., Ohtaekwangia indiensis sp. nov., Ohtaekwangia reichenbachii sp. nov. from diverse environment.</title>
        <authorList>
            <person name="Octaviana S."/>
        </authorList>
    </citation>
    <scope>NUCLEOTIDE SEQUENCE [LARGE SCALE GENOMIC DNA]</scope>
    <source>
        <strain evidence="4 5">PWU37</strain>
    </source>
</reference>
<comment type="caution">
    <text evidence="4">The sequence shown here is derived from an EMBL/GenBank/DDBJ whole genome shotgun (WGS) entry which is preliminary data.</text>
</comment>
<comment type="similarity">
    <text evidence="1 2">Belongs to the phD/YefM antitoxin family.</text>
</comment>
<dbReference type="AlphaFoldDB" id="A0AAP2DC92"/>
<evidence type="ECO:0000256" key="1">
    <source>
        <dbReference type="ARBA" id="ARBA00009981"/>
    </source>
</evidence>
<name>A0AAP2DC92_9BACT</name>
<sequence>MKTATITDFRQKMKEHLDEIQQDQDILVLTGPKKKDFVILTLETFNAMEETAHLLSTSANTKRLMESIAQDKAGKATVRELNLEGNKPKAPARKRSARAKSSR</sequence>
<protein>
    <recommendedName>
        <fullName evidence="2">Antitoxin</fullName>
    </recommendedName>
</protein>
<feature type="compositionally biased region" description="Basic residues" evidence="3">
    <location>
        <begin position="90"/>
        <end position="103"/>
    </location>
</feature>
<dbReference type="Gene3D" id="3.40.1620.10">
    <property type="entry name" value="YefM-like domain"/>
    <property type="match status" value="1"/>
</dbReference>
<feature type="region of interest" description="Disordered" evidence="3">
    <location>
        <begin position="79"/>
        <end position="103"/>
    </location>
</feature>
<gene>
    <name evidence="4" type="ORF">KK078_15805</name>
</gene>
<dbReference type="Pfam" id="PF02604">
    <property type="entry name" value="PhdYeFM_antitox"/>
    <property type="match status" value="1"/>
</dbReference>
<organism evidence="4 5">
    <name type="scientific">Dawidia soli</name>
    <dbReference type="NCBI Taxonomy" id="2782352"/>
    <lineage>
        <taxon>Bacteria</taxon>
        <taxon>Pseudomonadati</taxon>
        <taxon>Bacteroidota</taxon>
        <taxon>Cytophagia</taxon>
        <taxon>Cytophagales</taxon>
        <taxon>Chryseotaleaceae</taxon>
        <taxon>Dawidia</taxon>
    </lineage>
</organism>
<evidence type="ECO:0000313" key="5">
    <source>
        <dbReference type="Proteomes" id="UP001319180"/>
    </source>
</evidence>
<evidence type="ECO:0000256" key="3">
    <source>
        <dbReference type="SAM" id="MobiDB-lite"/>
    </source>
</evidence>
<dbReference type="InterPro" id="IPR036165">
    <property type="entry name" value="YefM-like_sf"/>
</dbReference>
<comment type="function">
    <text evidence="2">Antitoxin component of a type II toxin-antitoxin (TA) system.</text>
</comment>
<evidence type="ECO:0000313" key="4">
    <source>
        <dbReference type="EMBL" id="MBT1688035.1"/>
    </source>
</evidence>
<dbReference type="Gene3D" id="6.10.250.330">
    <property type="match status" value="1"/>
</dbReference>
<accession>A0AAP2DC92</accession>
<dbReference type="Proteomes" id="UP001319180">
    <property type="component" value="Unassembled WGS sequence"/>
</dbReference>
<dbReference type="InterPro" id="IPR006442">
    <property type="entry name" value="Antitoxin_Phd/YefM"/>
</dbReference>
<dbReference type="RefSeq" id="WP_254091263.1">
    <property type="nucleotide sequence ID" value="NZ_JAHESC010000022.1"/>
</dbReference>
<evidence type="ECO:0000256" key="2">
    <source>
        <dbReference type="RuleBase" id="RU362080"/>
    </source>
</evidence>
<proteinExistence type="inferred from homology"/>
<keyword evidence="5" id="KW-1185">Reference proteome</keyword>
<dbReference type="EMBL" id="JAHESC010000022">
    <property type="protein sequence ID" value="MBT1688035.1"/>
    <property type="molecule type" value="Genomic_DNA"/>
</dbReference>